<evidence type="ECO:0000313" key="4">
    <source>
        <dbReference type="Proteomes" id="UP000243579"/>
    </source>
</evidence>
<dbReference type="EMBL" id="JNBR01001431">
    <property type="protein sequence ID" value="OQR87620.1"/>
    <property type="molecule type" value="Genomic_DNA"/>
</dbReference>
<feature type="region of interest" description="Disordered" evidence="1">
    <location>
        <begin position="911"/>
        <end position="961"/>
    </location>
</feature>
<reference evidence="3 4" key="1">
    <citation type="journal article" date="2014" name="Genome Biol. Evol.">
        <title>The secreted proteins of Achlya hypogyna and Thraustotheca clavata identify the ancestral oomycete secretome and reveal gene acquisitions by horizontal gene transfer.</title>
        <authorList>
            <person name="Misner I."/>
            <person name="Blouin N."/>
            <person name="Leonard G."/>
            <person name="Richards T.A."/>
            <person name="Lane C.E."/>
        </authorList>
    </citation>
    <scope>NUCLEOTIDE SEQUENCE [LARGE SCALE GENOMIC DNA]</scope>
    <source>
        <strain evidence="3 4">ATCC 48635</strain>
    </source>
</reference>
<gene>
    <name evidence="3" type="ORF">ACHHYP_08505</name>
</gene>
<name>A0A1V9YPM1_ACHHY</name>
<organism evidence="3 4">
    <name type="scientific">Achlya hypogyna</name>
    <name type="common">Oomycete</name>
    <name type="synonym">Protoachlya hypogyna</name>
    <dbReference type="NCBI Taxonomy" id="1202772"/>
    <lineage>
        <taxon>Eukaryota</taxon>
        <taxon>Sar</taxon>
        <taxon>Stramenopiles</taxon>
        <taxon>Oomycota</taxon>
        <taxon>Saprolegniomycetes</taxon>
        <taxon>Saprolegniales</taxon>
        <taxon>Achlyaceae</taxon>
        <taxon>Achlya</taxon>
    </lineage>
</organism>
<dbReference type="AlphaFoldDB" id="A0A1V9YPM1"/>
<feature type="region of interest" description="Disordered" evidence="1">
    <location>
        <begin position="595"/>
        <end position="640"/>
    </location>
</feature>
<comment type="caution">
    <text evidence="3">The sequence shown here is derived from an EMBL/GenBank/DDBJ whole genome shotgun (WGS) entry which is preliminary data.</text>
</comment>
<dbReference type="GO" id="GO:1904262">
    <property type="term" value="P:negative regulation of TORC1 signaling"/>
    <property type="evidence" value="ECO:0007669"/>
    <property type="project" value="TreeGrafter"/>
</dbReference>
<feature type="compositionally biased region" description="Pro residues" evidence="1">
    <location>
        <begin position="599"/>
        <end position="611"/>
    </location>
</feature>
<feature type="domain" description="Vacuolar membrane-associated protein Iml1 N-terminal" evidence="2">
    <location>
        <begin position="140"/>
        <end position="417"/>
    </location>
</feature>
<keyword evidence="4" id="KW-1185">Reference proteome</keyword>
<evidence type="ECO:0000313" key="3">
    <source>
        <dbReference type="EMBL" id="OQR87620.1"/>
    </source>
</evidence>
<feature type="compositionally biased region" description="Low complexity" evidence="1">
    <location>
        <begin position="921"/>
        <end position="960"/>
    </location>
</feature>
<dbReference type="GO" id="GO:1990130">
    <property type="term" value="C:GATOR1 complex"/>
    <property type="evidence" value="ECO:0007669"/>
    <property type="project" value="TreeGrafter"/>
</dbReference>
<dbReference type="GO" id="GO:0005096">
    <property type="term" value="F:GTPase activator activity"/>
    <property type="evidence" value="ECO:0007669"/>
    <property type="project" value="InterPro"/>
</dbReference>
<dbReference type="PANTHER" id="PTHR13179">
    <property type="entry name" value="DEP DOMAIN CONTAINING PROTEIN 5"/>
    <property type="match status" value="1"/>
</dbReference>
<dbReference type="PANTHER" id="PTHR13179:SF8">
    <property type="entry name" value="GATOR COMPLEX PROTEIN DEPDC5"/>
    <property type="match status" value="1"/>
</dbReference>
<evidence type="ECO:0000259" key="2">
    <source>
        <dbReference type="Pfam" id="PF12257"/>
    </source>
</evidence>
<dbReference type="InterPro" id="IPR027244">
    <property type="entry name" value="IML1"/>
</dbReference>
<evidence type="ECO:0000256" key="1">
    <source>
        <dbReference type="SAM" id="MobiDB-lite"/>
    </source>
</evidence>
<accession>A0A1V9YPM1</accession>
<sequence length="1197" mass="134478">MRRRRSTKAPPATAEPAPSPLETKPKKTKDTATFKLHVHGLEFHGGEELVLNLDALKADLTFPEDDNYIMEIFPTSNTDEPRRHLLMDVPSAEELKAKKPVKGKMSLSVLKDTASLFGLPALQDVVVRFVEKTRAEVDFVEISMKDQFLSRRDLWYLKQALVGKAVYVGKMVRMHGARLQITEMVFENENVTSGVLTDKTCFVYRSKSSRVFWLVQVSPEMWDMANDGDLYAEELLRIASVLFAKWQALHVSHSLTIILFARTLYDSEPAEAAAVQGDGMWYQDYYKVISYGKNGAVDAASLLADMKRELNVLPHLCGWRVENGRLVAGSGRPAPAKDGNVLEALNLILNIYEKHYMDRDLNRSGQNIALFTAGNGIFRVNPELAETTEQRMMDNGIGFDVISLSTPPMEPVPRFLFKHSPSSKGVFDGVVPAWISICFSRYEEQLAAGFEPLPHCRLFALDALCPTPLAFLLRHFRYDAASDGLVDAVVPSDALLTRQPSPVVTTADFAIARTRSHFMHALDDYDDDVFAPRGVDKSPVLLCATPPLHGSAFFANPKRLPRSKPTLGGSLTTNYGLSPELKGQVALRSPMHFQLPARYPSPQPGGSPQSPPRGLVPRKMTSPQFMTSTGKKELEKPPVSALSLNSNRRRWSQVYRYDVQQQSFTLDWKSLCVPALLPLTSDFMPKPKELADHYSQAPYALTLSLTNDTLEDGVMYTNHRELVWEMVAQRFSQDFQLVEEKRTHDNTIVYKLSMGHRIHEITYNGDSQQIDVKRYQLRTQTGDKAGDDAKRTNRSSYVYAMWSPLTQSFLPTKQEFRKYPALEYSWNYLDQLICGYYYNMTEQVKYKRGHYCVLPPALAHVSDADKPEVLREFADKFNRFLDYIRLKARGKADTDEPHAGLHVLINFFPEKKQESSKSSGTPETPETPEAPQTPATTQMPQTPPKSQKSQKPQGSQASPSIRHVGQEVAKIPLLAPDAPHSQQWVNIRYDTELLSTQCFHMEVQWLVCRSALVDDFITGLQRRAKQVNLDIVPVPENYGSSTLDIHPLICPVVFPVTKPDILPALEKALTHDLEFCADGVYSIPKELLQSQYMASTTPSTSESDASQKPDRTYHQFMHRELACFVRVTDTSVVWISSRRLHSPEMKALFHTVQALVAKLHETTPEPPPVAKPLKRSVSLPAVSKVELAVGSAAARAV</sequence>
<dbReference type="OrthoDB" id="39497at2759"/>
<dbReference type="GO" id="GO:0010508">
    <property type="term" value="P:positive regulation of autophagy"/>
    <property type="evidence" value="ECO:0007669"/>
    <property type="project" value="TreeGrafter"/>
</dbReference>
<dbReference type="Pfam" id="PF12257">
    <property type="entry name" value="IML1"/>
    <property type="match status" value="1"/>
</dbReference>
<dbReference type="InterPro" id="IPR048255">
    <property type="entry name" value="IML1_N"/>
</dbReference>
<feature type="region of interest" description="Disordered" evidence="1">
    <location>
        <begin position="1"/>
        <end position="29"/>
    </location>
</feature>
<protein>
    <submittedName>
        <fullName evidence="3">Vacuolar membrane-associated protein</fullName>
    </submittedName>
</protein>
<proteinExistence type="predicted"/>
<dbReference type="STRING" id="1202772.A0A1V9YPM1"/>
<dbReference type="Proteomes" id="UP000243579">
    <property type="component" value="Unassembled WGS sequence"/>
</dbReference>